<dbReference type="Proteomes" id="UP000069205">
    <property type="component" value="Chromosome"/>
</dbReference>
<dbReference type="OrthoDB" id="9108475at2"/>
<reference evidence="1 2" key="1">
    <citation type="journal article" date="2015" name="Proc. Natl. Acad. Sci. U.S.A.">
        <title>Expanded metabolic versatility of ubiquitous nitrite-oxidizing bacteria from the genus Nitrospira.</title>
        <authorList>
            <person name="Koch H."/>
            <person name="Lucker S."/>
            <person name="Albertsen M."/>
            <person name="Kitzinger K."/>
            <person name="Herbold C."/>
            <person name="Spieck E."/>
            <person name="Nielsen P.H."/>
            <person name="Wagner M."/>
            <person name="Daims H."/>
        </authorList>
    </citation>
    <scope>NUCLEOTIDE SEQUENCE [LARGE SCALE GENOMIC DNA]</scope>
    <source>
        <strain evidence="1 2">NSP M-1</strain>
    </source>
</reference>
<dbReference type="KEGG" id="nmv:NITMOv2_3791"/>
<evidence type="ECO:0008006" key="3">
    <source>
        <dbReference type="Google" id="ProtNLM"/>
    </source>
</evidence>
<dbReference type="EMBL" id="CP011801">
    <property type="protein sequence ID" value="ALA60181.1"/>
    <property type="molecule type" value="Genomic_DNA"/>
</dbReference>
<gene>
    <name evidence="1" type="ORF">NITMOv2_3791</name>
</gene>
<protein>
    <recommendedName>
        <fullName evidence="3">Lipoprotein</fullName>
    </recommendedName>
</protein>
<accession>A0A0K2GGW7</accession>
<dbReference type="PROSITE" id="PS51257">
    <property type="entry name" value="PROKAR_LIPOPROTEIN"/>
    <property type="match status" value="1"/>
</dbReference>
<name>A0A0K2GGW7_NITMO</name>
<dbReference type="RefSeq" id="WP_145976406.1">
    <property type="nucleotide sequence ID" value="NZ_CP011801.1"/>
</dbReference>
<dbReference type="STRING" id="42253.NITMOv2_3791"/>
<evidence type="ECO:0000313" key="2">
    <source>
        <dbReference type="Proteomes" id="UP000069205"/>
    </source>
</evidence>
<organism evidence="1 2">
    <name type="scientific">Nitrospira moscoviensis</name>
    <dbReference type="NCBI Taxonomy" id="42253"/>
    <lineage>
        <taxon>Bacteria</taxon>
        <taxon>Pseudomonadati</taxon>
        <taxon>Nitrospirota</taxon>
        <taxon>Nitrospiria</taxon>
        <taxon>Nitrospirales</taxon>
        <taxon>Nitrospiraceae</taxon>
        <taxon>Nitrospira</taxon>
    </lineage>
</organism>
<keyword evidence="2" id="KW-1185">Reference proteome</keyword>
<sequence length="140" mass="15073">MKWLGPLLVSILAACTTLTPEQELHLKTIAATPVVCSKGDDCEMKWGRAIAWISRNSQWKIQTQTDNIIQTYTPIGASAASGFLVNKVPLGDGRYEIMMTSGCANFIGCIPDATTLRARFNEFVLGPEALPSVSASPASK</sequence>
<proteinExistence type="predicted"/>
<dbReference type="AlphaFoldDB" id="A0A0K2GGW7"/>
<evidence type="ECO:0000313" key="1">
    <source>
        <dbReference type="EMBL" id="ALA60181.1"/>
    </source>
</evidence>
<dbReference type="PATRIC" id="fig|42253.5.peg.3738"/>